<feature type="domain" description="Alanine dehydrogenase/pyridine nucleotide transhydrogenase N-terminal" evidence="11">
    <location>
        <begin position="4"/>
        <end position="137"/>
    </location>
</feature>
<evidence type="ECO:0000256" key="3">
    <source>
        <dbReference type="ARBA" id="ARBA00023002"/>
    </source>
</evidence>
<dbReference type="InterPro" id="IPR036291">
    <property type="entry name" value="NAD(P)-bd_dom_sf"/>
</dbReference>
<dbReference type="Proteomes" id="UP001221217">
    <property type="component" value="Unassembled WGS sequence"/>
</dbReference>
<feature type="binding site" evidence="8">
    <location>
        <position position="203"/>
    </location>
    <ligand>
        <name>NAD(+)</name>
        <dbReference type="ChEBI" id="CHEBI:57540"/>
    </ligand>
</feature>
<dbReference type="SUPFAM" id="SSF52283">
    <property type="entry name" value="Formate/glycerate dehydrogenase catalytic domain-like"/>
    <property type="match status" value="1"/>
</dbReference>
<dbReference type="CDD" id="cd05305">
    <property type="entry name" value="L-AlaDH"/>
    <property type="match status" value="1"/>
</dbReference>
<dbReference type="GO" id="GO:0042853">
    <property type="term" value="P:L-alanine catabolic process"/>
    <property type="evidence" value="ECO:0007669"/>
    <property type="project" value="InterPro"/>
</dbReference>
<feature type="active site" description="Proton donor/acceptor" evidence="6">
    <location>
        <position position="96"/>
    </location>
</feature>
<comment type="similarity">
    <text evidence="1 5">Belongs to the AlaDH/PNT family.</text>
</comment>
<dbReference type="SMART" id="SM01003">
    <property type="entry name" value="AlaDh_PNT_N"/>
    <property type="match status" value="1"/>
</dbReference>
<feature type="active site" description="Proton donor/acceptor" evidence="6">
    <location>
        <position position="270"/>
    </location>
</feature>
<dbReference type="SMART" id="SM01002">
    <property type="entry name" value="AlaDh_PNT_C"/>
    <property type="match status" value="1"/>
</dbReference>
<dbReference type="GO" id="GO:0000286">
    <property type="term" value="F:alanine dehydrogenase activity"/>
    <property type="evidence" value="ECO:0007669"/>
    <property type="project" value="UniProtKB-UniRule"/>
</dbReference>
<dbReference type="PIRSF" id="PIRSF000183">
    <property type="entry name" value="Alanine_dh"/>
    <property type="match status" value="1"/>
</dbReference>
<evidence type="ECO:0000256" key="9">
    <source>
        <dbReference type="PIRSR" id="PIRSR000183-4"/>
    </source>
</evidence>
<evidence type="ECO:0000259" key="11">
    <source>
        <dbReference type="SMART" id="SM01003"/>
    </source>
</evidence>
<feature type="binding site" evidence="9">
    <location>
        <position position="323"/>
    </location>
    <ligand>
        <name>Mg(2+)</name>
        <dbReference type="ChEBI" id="CHEBI:18420"/>
    </ligand>
</feature>
<feature type="domain" description="Alanine dehydrogenase/pyridine nucleotide transhydrogenase NAD(H)-binding" evidence="10">
    <location>
        <begin position="149"/>
        <end position="297"/>
    </location>
</feature>
<comment type="caution">
    <text evidence="12">The sequence shown here is derived from an EMBL/GenBank/DDBJ whole genome shotgun (WGS) entry which is preliminary data.</text>
</comment>
<keyword evidence="3 5" id="KW-0560">Oxidoreductase</keyword>
<dbReference type="Pfam" id="PF01262">
    <property type="entry name" value="AlaDh_PNT_C"/>
    <property type="match status" value="1"/>
</dbReference>
<dbReference type="InterPro" id="IPR007886">
    <property type="entry name" value="AlaDH/PNT_N"/>
</dbReference>
<name>A0AAJ1MNW2_9SPIO</name>
<dbReference type="NCBIfam" id="TIGR00518">
    <property type="entry name" value="alaDH"/>
    <property type="match status" value="1"/>
</dbReference>
<evidence type="ECO:0000313" key="13">
    <source>
        <dbReference type="Proteomes" id="UP001221217"/>
    </source>
</evidence>
<dbReference type="PROSITE" id="PS00837">
    <property type="entry name" value="ALADH_PNT_2"/>
    <property type="match status" value="1"/>
</dbReference>
<organism evidence="12 13">
    <name type="scientific">Candidatus Thalassospirochaeta sargassi</name>
    <dbReference type="NCBI Taxonomy" id="3119039"/>
    <lineage>
        <taxon>Bacteria</taxon>
        <taxon>Pseudomonadati</taxon>
        <taxon>Spirochaetota</taxon>
        <taxon>Spirochaetia</taxon>
        <taxon>Spirochaetales</taxon>
        <taxon>Spirochaetaceae</taxon>
        <taxon>Candidatus Thalassospirochaeta</taxon>
    </lineage>
</organism>
<dbReference type="SUPFAM" id="SSF51735">
    <property type="entry name" value="NAD(P)-binding Rossmann-fold domains"/>
    <property type="match status" value="1"/>
</dbReference>
<dbReference type="GO" id="GO:0046872">
    <property type="term" value="F:metal ion binding"/>
    <property type="evidence" value="ECO:0007669"/>
    <property type="project" value="UniProtKB-KW"/>
</dbReference>
<proteinExistence type="inferred from homology"/>
<evidence type="ECO:0000313" key="12">
    <source>
        <dbReference type="EMBL" id="MDC7228335.1"/>
    </source>
</evidence>
<dbReference type="PANTHER" id="PTHR42795:SF1">
    <property type="entry name" value="ALANINE DEHYDROGENASE"/>
    <property type="match status" value="1"/>
</dbReference>
<dbReference type="InterPro" id="IPR007698">
    <property type="entry name" value="AlaDH/PNT_NAD(H)-bd"/>
</dbReference>
<feature type="binding site" evidence="7">
    <location>
        <position position="75"/>
    </location>
    <ligand>
        <name>substrate</name>
    </ligand>
</feature>
<evidence type="ECO:0000259" key="10">
    <source>
        <dbReference type="SMART" id="SM01002"/>
    </source>
</evidence>
<dbReference type="AlphaFoldDB" id="A0AAJ1MNW2"/>
<comment type="catalytic activity">
    <reaction evidence="5">
        <text>L-alanine + NAD(+) + H2O = pyruvate + NH4(+) + NADH + H(+)</text>
        <dbReference type="Rhea" id="RHEA:18405"/>
        <dbReference type="ChEBI" id="CHEBI:15361"/>
        <dbReference type="ChEBI" id="CHEBI:15377"/>
        <dbReference type="ChEBI" id="CHEBI:15378"/>
        <dbReference type="ChEBI" id="CHEBI:28938"/>
        <dbReference type="ChEBI" id="CHEBI:57540"/>
        <dbReference type="ChEBI" id="CHEBI:57945"/>
        <dbReference type="ChEBI" id="CHEBI:57972"/>
        <dbReference type="EC" id="1.4.1.1"/>
    </reaction>
</comment>
<dbReference type="GO" id="GO:0000166">
    <property type="term" value="F:nucleotide binding"/>
    <property type="evidence" value="ECO:0007669"/>
    <property type="project" value="UniProtKB-KW"/>
</dbReference>
<dbReference type="InterPro" id="IPR008141">
    <property type="entry name" value="Ala_DH"/>
</dbReference>
<evidence type="ECO:0000256" key="6">
    <source>
        <dbReference type="PIRSR" id="PIRSR000183-1"/>
    </source>
</evidence>
<reference evidence="12 13" key="1">
    <citation type="submission" date="2022-12" db="EMBL/GenBank/DDBJ databases">
        <title>Metagenome assembled genome from gulf of manar.</title>
        <authorList>
            <person name="Kohli P."/>
            <person name="Pk S."/>
            <person name="Venkata Ramana C."/>
            <person name="Sasikala C."/>
        </authorList>
    </citation>
    <scope>NUCLEOTIDE SEQUENCE [LARGE SCALE GENOMIC DNA]</scope>
    <source>
        <strain evidence="12">JB008</strain>
    </source>
</reference>
<evidence type="ECO:0000256" key="2">
    <source>
        <dbReference type="ARBA" id="ARBA00012897"/>
    </source>
</evidence>
<comment type="cofactor">
    <cofactor evidence="9">
        <name>Mg(2+)</name>
        <dbReference type="ChEBI" id="CHEBI:18420"/>
    </cofactor>
    <text evidence="9">Binds 1 Mg(2+) ion per subunit.</text>
</comment>
<protein>
    <recommendedName>
        <fullName evidence="2 5">Alanine dehydrogenase</fullName>
        <ecNumber evidence="2 5">1.4.1.1</ecNumber>
    </recommendedName>
</protein>
<sequence length="372" mass="39814">MKIGVAKEIKKHEYRVGLTPANAKTYINAGHVVMVEKGAGENAGFPDQAYIDAGAAIATDKKKLFDDAEMIIKVKEPQPSEYDLFHEGQILYTYLHLAADEPQTKALMEKKVKAVAYETIEELDRSLPCLTPMSEIAGRLSVQEGAKFLEKPFGGRGVLLGGVPGVPRGKVAILGGGVVGTNAAKMAIGLGADVTVLDISAKRLGYLDDIFETRITTLYSNEENIEMVLKECDLVIGAVLIPGAKAPHLIKREHLKLMKSGAVLVDVAVDQGGCIETTHATTHDEPIFEVDGIVHYCVANMPGAVALTSTLALTGATLSYGLEIANKGLENALLDNPAIRKGLNTYKGACVYKHVAEAFNIVYTPVEDISVV</sequence>
<evidence type="ECO:0000256" key="5">
    <source>
        <dbReference type="PIRNR" id="PIRNR000183"/>
    </source>
</evidence>
<evidence type="ECO:0000256" key="8">
    <source>
        <dbReference type="PIRSR" id="PIRSR000183-3"/>
    </source>
</evidence>
<feature type="binding site" evidence="8">
    <location>
        <position position="220"/>
    </location>
    <ligand>
        <name>NAD(+)</name>
        <dbReference type="ChEBI" id="CHEBI:57540"/>
    </ligand>
</feature>
<gene>
    <name evidence="12" type="primary">ald</name>
    <name evidence="12" type="ORF">PQJ61_16350</name>
</gene>
<dbReference type="InterPro" id="IPR008143">
    <property type="entry name" value="Ala_DH/PNT_CS2"/>
</dbReference>
<evidence type="ECO:0000256" key="1">
    <source>
        <dbReference type="ARBA" id="ARBA00005689"/>
    </source>
</evidence>
<evidence type="ECO:0000256" key="7">
    <source>
        <dbReference type="PIRSR" id="PIRSR000183-2"/>
    </source>
</evidence>
<keyword evidence="4 5" id="KW-0520">NAD</keyword>
<dbReference type="Gene3D" id="3.40.50.720">
    <property type="entry name" value="NAD(P)-binding Rossmann-like Domain"/>
    <property type="match status" value="2"/>
</dbReference>
<feature type="binding site" evidence="8">
    <location>
        <begin position="239"/>
        <end position="240"/>
    </location>
    <ligand>
        <name>NAD(+)</name>
        <dbReference type="ChEBI" id="CHEBI:57540"/>
    </ligand>
</feature>
<dbReference type="Pfam" id="PF05222">
    <property type="entry name" value="AlaDh_PNT_N"/>
    <property type="match status" value="1"/>
</dbReference>
<dbReference type="EC" id="1.4.1.1" evidence="2 5"/>
<accession>A0AAJ1MNW2</accession>
<keyword evidence="8" id="KW-0547">Nucleotide-binding</keyword>
<dbReference type="EMBL" id="JAQQAL010000044">
    <property type="protein sequence ID" value="MDC7228335.1"/>
    <property type="molecule type" value="Genomic_DNA"/>
</dbReference>
<dbReference type="FunFam" id="3.40.50.720:FF:000049">
    <property type="entry name" value="Alanine dehydrogenase"/>
    <property type="match status" value="1"/>
</dbReference>
<dbReference type="GO" id="GO:0005886">
    <property type="term" value="C:plasma membrane"/>
    <property type="evidence" value="ECO:0007669"/>
    <property type="project" value="TreeGrafter"/>
</dbReference>
<feature type="binding site" evidence="8">
    <location>
        <position position="198"/>
    </location>
    <ligand>
        <name>NAD(+)</name>
        <dbReference type="ChEBI" id="CHEBI:57540"/>
    </ligand>
</feature>
<keyword evidence="9" id="KW-0460">Magnesium</keyword>
<feature type="binding site" evidence="8">
    <location>
        <position position="134"/>
    </location>
    <ligand>
        <name>NAD(+)</name>
        <dbReference type="ChEBI" id="CHEBI:57540"/>
    </ligand>
</feature>
<feature type="binding site" evidence="8">
    <location>
        <begin position="298"/>
        <end position="301"/>
    </location>
    <ligand>
        <name>NAD(+)</name>
        <dbReference type="ChEBI" id="CHEBI:57540"/>
    </ligand>
</feature>
<evidence type="ECO:0000256" key="4">
    <source>
        <dbReference type="ARBA" id="ARBA00023027"/>
    </source>
</evidence>
<feature type="binding site" evidence="7">
    <location>
        <position position="15"/>
    </location>
    <ligand>
        <name>substrate</name>
    </ligand>
</feature>
<dbReference type="PANTHER" id="PTHR42795">
    <property type="entry name" value="ALANINE DEHYDROGENASE"/>
    <property type="match status" value="1"/>
</dbReference>
<feature type="binding site" evidence="8">
    <location>
        <begin position="267"/>
        <end position="270"/>
    </location>
    <ligand>
        <name>NAD(+)</name>
        <dbReference type="ChEBI" id="CHEBI:57540"/>
    </ligand>
</feature>
<keyword evidence="9" id="KW-0479">Metal-binding</keyword>